<reference evidence="2" key="2">
    <citation type="submission" date="2015-01" db="EMBL/GenBank/DDBJ databases">
        <title>Evolutionary Origins and Diversification of the Mycorrhizal Mutualists.</title>
        <authorList>
            <consortium name="DOE Joint Genome Institute"/>
            <consortium name="Mycorrhizal Genomics Consortium"/>
            <person name="Kohler A."/>
            <person name="Kuo A."/>
            <person name="Nagy L.G."/>
            <person name="Floudas D."/>
            <person name="Copeland A."/>
            <person name="Barry K.W."/>
            <person name="Cichocki N."/>
            <person name="Veneault-Fourrey C."/>
            <person name="LaButti K."/>
            <person name="Lindquist E.A."/>
            <person name="Lipzen A."/>
            <person name="Lundell T."/>
            <person name="Morin E."/>
            <person name="Murat C."/>
            <person name="Riley R."/>
            <person name="Ohm R."/>
            <person name="Sun H."/>
            <person name="Tunlid A."/>
            <person name="Henrissat B."/>
            <person name="Grigoriev I.V."/>
            <person name="Hibbett D.S."/>
            <person name="Martin F."/>
        </authorList>
    </citation>
    <scope>NUCLEOTIDE SEQUENCE [LARGE SCALE GENOMIC DNA]</scope>
    <source>
        <strain evidence="2">LaAM-08-1</strain>
    </source>
</reference>
<dbReference type="Proteomes" id="UP000054477">
    <property type="component" value="Unassembled WGS sequence"/>
</dbReference>
<dbReference type="HOGENOM" id="CLU_2758124_0_0_1"/>
<dbReference type="EMBL" id="KN838545">
    <property type="protein sequence ID" value="KIK07874.1"/>
    <property type="molecule type" value="Genomic_DNA"/>
</dbReference>
<protein>
    <submittedName>
        <fullName evidence="1">Uncharacterized protein</fullName>
    </submittedName>
</protein>
<name>A0A0C9Y1W7_9AGAR</name>
<sequence>MFPLPAYFVGTTFSACSRDFCMTTTKLPNIKFCELPVRMEGDSDGTKSKGEWPSLALDHGRKMESHYGRA</sequence>
<organism evidence="1 2">
    <name type="scientific">Laccaria amethystina LaAM-08-1</name>
    <dbReference type="NCBI Taxonomy" id="1095629"/>
    <lineage>
        <taxon>Eukaryota</taxon>
        <taxon>Fungi</taxon>
        <taxon>Dikarya</taxon>
        <taxon>Basidiomycota</taxon>
        <taxon>Agaricomycotina</taxon>
        <taxon>Agaricomycetes</taxon>
        <taxon>Agaricomycetidae</taxon>
        <taxon>Agaricales</taxon>
        <taxon>Agaricineae</taxon>
        <taxon>Hydnangiaceae</taxon>
        <taxon>Laccaria</taxon>
    </lineage>
</organism>
<proteinExistence type="predicted"/>
<evidence type="ECO:0000313" key="1">
    <source>
        <dbReference type="EMBL" id="KIK07874.1"/>
    </source>
</evidence>
<dbReference type="AlphaFoldDB" id="A0A0C9Y1W7"/>
<evidence type="ECO:0000313" key="2">
    <source>
        <dbReference type="Proteomes" id="UP000054477"/>
    </source>
</evidence>
<keyword evidence="2" id="KW-1185">Reference proteome</keyword>
<accession>A0A0C9Y1W7</accession>
<gene>
    <name evidence="1" type="ORF">K443DRAFT_622360</name>
</gene>
<reference evidence="1 2" key="1">
    <citation type="submission" date="2014-04" db="EMBL/GenBank/DDBJ databases">
        <authorList>
            <consortium name="DOE Joint Genome Institute"/>
            <person name="Kuo A."/>
            <person name="Kohler A."/>
            <person name="Nagy L.G."/>
            <person name="Floudas D."/>
            <person name="Copeland A."/>
            <person name="Barry K.W."/>
            <person name="Cichocki N."/>
            <person name="Veneault-Fourrey C."/>
            <person name="LaButti K."/>
            <person name="Lindquist E.A."/>
            <person name="Lipzen A."/>
            <person name="Lundell T."/>
            <person name="Morin E."/>
            <person name="Murat C."/>
            <person name="Sun H."/>
            <person name="Tunlid A."/>
            <person name="Henrissat B."/>
            <person name="Grigoriev I.V."/>
            <person name="Hibbett D.S."/>
            <person name="Martin F."/>
            <person name="Nordberg H.P."/>
            <person name="Cantor M.N."/>
            <person name="Hua S.X."/>
        </authorList>
    </citation>
    <scope>NUCLEOTIDE SEQUENCE [LARGE SCALE GENOMIC DNA]</scope>
    <source>
        <strain evidence="1 2">LaAM-08-1</strain>
    </source>
</reference>